<name>A0A5N5QLH8_9AGAM</name>
<dbReference type="Proteomes" id="UP000383932">
    <property type="component" value="Unassembled WGS sequence"/>
</dbReference>
<dbReference type="InterPro" id="IPR001841">
    <property type="entry name" value="Znf_RING"/>
</dbReference>
<dbReference type="GO" id="GO:0005634">
    <property type="term" value="C:nucleus"/>
    <property type="evidence" value="ECO:0007669"/>
    <property type="project" value="UniProtKB-SubCell"/>
</dbReference>
<comment type="caution">
    <text evidence="20">The sequence shown here is derived from an EMBL/GenBank/DDBJ whole genome shotgun (WGS) entry which is preliminary data.</text>
</comment>
<dbReference type="GO" id="GO:0003712">
    <property type="term" value="F:transcription coregulator activity"/>
    <property type="evidence" value="ECO:0007669"/>
    <property type="project" value="TreeGrafter"/>
</dbReference>
<keyword evidence="7 14" id="KW-0863">Zinc-finger</keyword>
<dbReference type="Pfam" id="PF10294">
    <property type="entry name" value="Methyltransf_16"/>
    <property type="match status" value="1"/>
</dbReference>
<dbReference type="InterPro" id="IPR016181">
    <property type="entry name" value="Acyl_CoA_acyltransferase"/>
</dbReference>
<dbReference type="PANTHER" id="PTHR10615">
    <property type="entry name" value="HISTONE ACETYLTRANSFERASE"/>
    <property type="match status" value="1"/>
</dbReference>
<accession>A0A5N5QLH8</accession>
<dbReference type="CDD" id="cd02440">
    <property type="entry name" value="AdoMet_MTases"/>
    <property type="match status" value="1"/>
</dbReference>
<feature type="region of interest" description="Disordered" evidence="16">
    <location>
        <begin position="645"/>
        <end position="675"/>
    </location>
</feature>
<dbReference type="OrthoDB" id="407325at2759"/>
<evidence type="ECO:0000256" key="14">
    <source>
        <dbReference type="PROSITE-ProRule" id="PRU00175"/>
    </source>
</evidence>
<evidence type="ECO:0000256" key="3">
    <source>
        <dbReference type="ARBA" id="ARBA00013184"/>
    </source>
</evidence>
<dbReference type="PANTHER" id="PTHR10615:SF161">
    <property type="entry name" value="HISTONE ACETYLTRANSFERASE KAT7"/>
    <property type="match status" value="1"/>
</dbReference>
<dbReference type="EMBL" id="SSOP01000062">
    <property type="protein sequence ID" value="KAB5592519.1"/>
    <property type="molecule type" value="Genomic_DNA"/>
</dbReference>
<dbReference type="Gene3D" id="3.30.60.60">
    <property type="entry name" value="N-acetyl transferase-like"/>
    <property type="match status" value="1"/>
</dbReference>
<feature type="domain" description="PHD-type" evidence="17">
    <location>
        <begin position="393"/>
        <end position="443"/>
    </location>
</feature>
<comment type="similarity">
    <text evidence="2 15">Belongs to the MYST (SAS/MOZ) family.</text>
</comment>
<dbReference type="GO" id="GO:0008270">
    <property type="term" value="F:zinc ion binding"/>
    <property type="evidence" value="ECO:0007669"/>
    <property type="project" value="UniProtKB-KW"/>
</dbReference>
<keyword evidence="13 15" id="KW-0539">Nucleus</keyword>
<evidence type="ECO:0000256" key="13">
    <source>
        <dbReference type="ARBA" id="ARBA00023242"/>
    </source>
</evidence>
<dbReference type="InterPro" id="IPR011011">
    <property type="entry name" value="Znf_FYVE_PHD"/>
</dbReference>
<evidence type="ECO:0000256" key="15">
    <source>
        <dbReference type="RuleBase" id="RU361211"/>
    </source>
</evidence>
<evidence type="ECO:0000256" key="16">
    <source>
        <dbReference type="SAM" id="MobiDB-lite"/>
    </source>
</evidence>
<feature type="compositionally biased region" description="Low complexity" evidence="16">
    <location>
        <begin position="529"/>
        <end position="538"/>
    </location>
</feature>
<dbReference type="GO" id="GO:0003682">
    <property type="term" value="F:chromatin binding"/>
    <property type="evidence" value="ECO:0007669"/>
    <property type="project" value="TreeGrafter"/>
</dbReference>
<dbReference type="EC" id="2.3.1.48" evidence="3 15"/>
<evidence type="ECO:0000256" key="2">
    <source>
        <dbReference type="ARBA" id="ARBA00010107"/>
    </source>
</evidence>
<feature type="domain" description="PHD-type" evidence="17">
    <location>
        <begin position="338"/>
        <end position="396"/>
    </location>
</feature>
<keyword evidence="8" id="KW-0862">Zinc</keyword>
<dbReference type="Pfam" id="PF00628">
    <property type="entry name" value="PHD"/>
    <property type="match status" value="2"/>
</dbReference>
<dbReference type="InterPro" id="IPR050603">
    <property type="entry name" value="MYST_HAT"/>
</dbReference>
<keyword evidence="11" id="KW-0805">Transcription regulation</keyword>
<keyword evidence="6" id="KW-0677">Repeat</keyword>
<feature type="domain" description="RING-type" evidence="18">
    <location>
        <begin position="396"/>
        <end position="441"/>
    </location>
</feature>
<keyword evidence="12" id="KW-0804">Transcription</keyword>
<dbReference type="PROSITE" id="PS50089">
    <property type="entry name" value="ZF_RING_2"/>
    <property type="match status" value="1"/>
</dbReference>
<evidence type="ECO:0000256" key="9">
    <source>
        <dbReference type="ARBA" id="ARBA00022853"/>
    </source>
</evidence>
<feature type="domain" description="MYST-type HAT" evidence="19">
    <location>
        <begin position="675"/>
        <end position="769"/>
    </location>
</feature>
<evidence type="ECO:0000259" key="18">
    <source>
        <dbReference type="PROSITE" id="PS50089"/>
    </source>
</evidence>
<comment type="subcellular location">
    <subcellularLocation>
        <location evidence="1 15">Nucleus</location>
    </subcellularLocation>
</comment>
<evidence type="ECO:0000256" key="6">
    <source>
        <dbReference type="ARBA" id="ARBA00022737"/>
    </source>
</evidence>
<protein>
    <recommendedName>
        <fullName evidence="3 15">Histone acetyltransferase</fullName>
        <ecNumber evidence="3 15">2.3.1.48</ecNumber>
    </recommendedName>
</protein>
<dbReference type="SUPFAM" id="SSF53335">
    <property type="entry name" value="S-adenosyl-L-methionine-dependent methyltransferases"/>
    <property type="match status" value="1"/>
</dbReference>
<dbReference type="GO" id="GO:0004402">
    <property type="term" value="F:histone acetyltransferase activity"/>
    <property type="evidence" value="ECO:0007669"/>
    <property type="project" value="InterPro"/>
</dbReference>
<evidence type="ECO:0000256" key="5">
    <source>
        <dbReference type="ARBA" id="ARBA00022723"/>
    </source>
</evidence>
<dbReference type="GO" id="GO:1990467">
    <property type="term" value="C:NuA3a histone acetyltransferase complex"/>
    <property type="evidence" value="ECO:0007669"/>
    <property type="project" value="TreeGrafter"/>
</dbReference>
<dbReference type="InterPro" id="IPR029063">
    <property type="entry name" value="SAM-dependent_MTases_sf"/>
</dbReference>
<comment type="catalytic activity">
    <reaction evidence="15">
        <text>L-lysyl-[protein] + acetyl-CoA = N(6)-acetyl-L-lysyl-[protein] + CoA + H(+)</text>
        <dbReference type="Rhea" id="RHEA:45948"/>
        <dbReference type="Rhea" id="RHEA-COMP:9752"/>
        <dbReference type="Rhea" id="RHEA-COMP:10731"/>
        <dbReference type="ChEBI" id="CHEBI:15378"/>
        <dbReference type="ChEBI" id="CHEBI:29969"/>
        <dbReference type="ChEBI" id="CHEBI:57287"/>
        <dbReference type="ChEBI" id="CHEBI:57288"/>
        <dbReference type="ChEBI" id="CHEBI:61930"/>
        <dbReference type="EC" id="2.3.1.48"/>
    </reaction>
</comment>
<keyword evidence="9" id="KW-0156">Chromatin regulator</keyword>
<dbReference type="Gene3D" id="3.40.50.150">
    <property type="entry name" value="Vaccinia Virus protein VP39"/>
    <property type="match status" value="1"/>
</dbReference>
<feature type="compositionally biased region" description="Polar residues" evidence="16">
    <location>
        <begin position="547"/>
        <end position="559"/>
    </location>
</feature>
<feature type="region of interest" description="Disordered" evidence="16">
    <location>
        <begin position="445"/>
        <end position="601"/>
    </location>
</feature>
<dbReference type="InterPro" id="IPR002717">
    <property type="entry name" value="HAT_MYST-type"/>
</dbReference>
<dbReference type="InterPro" id="IPR001965">
    <property type="entry name" value="Znf_PHD"/>
</dbReference>
<evidence type="ECO:0000256" key="1">
    <source>
        <dbReference type="ARBA" id="ARBA00004123"/>
    </source>
</evidence>
<dbReference type="GO" id="GO:0006357">
    <property type="term" value="P:regulation of transcription by RNA polymerase II"/>
    <property type="evidence" value="ECO:0007669"/>
    <property type="project" value="TreeGrafter"/>
</dbReference>
<evidence type="ECO:0000256" key="7">
    <source>
        <dbReference type="ARBA" id="ARBA00022771"/>
    </source>
</evidence>
<dbReference type="SUPFAM" id="SSF57903">
    <property type="entry name" value="FYVE/PHD zinc finger"/>
    <property type="match status" value="2"/>
</dbReference>
<dbReference type="AlphaFoldDB" id="A0A5N5QLH8"/>
<evidence type="ECO:0000256" key="8">
    <source>
        <dbReference type="ARBA" id="ARBA00022833"/>
    </source>
</evidence>
<dbReference type="InterPro" id="IPR040706">
    <property type="entry name" value="Zf-MYST"/>
</dbReference>
<keyword evidence="21" id="KW-1185">Reference proteome</keyword>
<organism evidence="20 21">
    <name type="scientific">Ceratobasidium theobromae</name>
    <dbReference type="NCBI Taxonomy" id="1582974"/>
    <lineage>
        <taxon>Eukaryota</taxon>
        <taxon>Fungi</taxon>
        <taxon>Dikarya</taxon>
        <taxon>Basidiomycota</taxon>
        <taxon>Agaricomycotina</taxon>
        <taxon>Agaricomycetes</taxon>
        <taxon>Cantharellales</taxon>
        <taxon>Ceratobasidiaceae</taxon>
        <taxon>Ceratobasidium</taxon>
    </lineage>
</organism>
<dbReference type="Pfam" id="PF17772">
    <property type="entry name" value="zf-MYST"/>
    <property type="match status" value="1"/>
</dbReference>
<dbReference type="CDD" id="cd15526">
    <property type="entry name" value="PHD1_MOZ_d4"/>
    <property type="match status" value="1"/>
</dbReference>
<sequence>MSEPEEIFASALETLYDEVPVTVATSNGVYTHERQGQESVTIRIPRTDARNWGLQADGVWQAAVYLADNLPRPLGGKRVLELGAAAGLPGIVGAFGARDDMPERVVLSDYPDEGILSQLRENVAANRGKSRVRVDVVGHAWGTECGLGGERFDIIMAADVLWMEEMHEAFYRALCPGGRVHIVAGFHTGRGVIGSFLATAARHGLDAVEVFEVRIGRGTRREFRVDVPGEGMDERRGWLDDELEVQRVLGAMPALPFPATLGVGSVVMGWGSGPDGDIAIDPMLLKIGSCVGVGEVMGDVVVEEWTGGCAADDHCLPPTPPLSLGNKKRRRRPRLLVETECSFCQGDDQSNKHGVPENMASCAVCGRSGHPSCIQIPHLADVIRSYDWRCQDCKECEICQSKGDDSKMLFCDHCDRGWHFDCLTPPLGRAPRGIWACPMCTKAKPVASTSEPKPQSKARRKSHLEPSPVLHKSKRSVPFPVLTPETDAQSVDAEPSPEPSATTPLASPAEEPLHPSPHLLRLKRHTTTRRSASSSPTRPFKVRIRVTSKSDNEANTSKPNLEDSSEATNDPFGGFLSPQEADTRKTAIGPQDKERFEASRASAETRIHKLTATGSHFATPHTPRLTGSSSTYQLPGYVPPTRSLRSLPLRAGSPPPTTPTISTPGGIPPPPTTGNSGLRIRTIRFGHFDIDTWYDAPFPEEFSNIPEGRLWMCEFCLKYMRSGFQAGRHKMKCKVRCPPGDEIYRDGAISVFEVDGRKNKVSSLPATSF</sequence>
<evidence type="ECO:0000256" key="12">
    <source>
        <dbReference type="ARBA" id="ARBA00023163"/>
    </source>
</evidence>
<dbReference type="PROSITE" id="PS51726">
    <property type="entry name" value="MYST_HAT"/>
    <property type="match status" value="1"/>
</dbReference>
<keyword evidence="5" id="KW-0479">Metal-binding</keyword>
<evidence type="ECO:0000256" key="10">
    <source>
        <dbReference type="ARBA" id="ARBA00022990"/>
    </source>
</evidence>
<dbReference type="FunFam" id="3.30.60.60:FF:000001">
    <property type="entry name" value="Histone acetyltransferase"/>
    <property type="match status" value="1"/>
</dbReference>
<feature type="compositionally biased region" description="Basic and acidic residues" evidence="16">
    <location>
        <begin position="581"/>
        <end position="601"/>
    </location>
</feature>
<keyword evidence="4 20" id="KW-0808">Transferase</keyword>
<dbReference type="PROSITE" id="PS50016">
    <property type="entry name" value="ZF_PHD_2"/>
    <property type="match status" value="2"/>
</dbReference>
<dbReference type="InterPro" id="IPR019787">
    <property type="entry name" value="Znf_PHD-finger"/>
</dbReference>
<proteinExistence type="inferred from homology"/>
<dbReference type="FunFam" id="3.30.40.10:FF:000005">
    <property type="entry name" value="zinc finger protein isoform X1"/>
    <property type="match status" value="1"/>
</dbReference>
<evidence type="ECO:0000313" key="21">
    <source>
        <dbReference type="Proteomes" id="UP000383932"/>
    </source>
</evidence>
<dbReference type="InterPro" id="IPR013083">
    <property type="entry name" value="Znf_RING/FYVE/PHD"/>
</dbReference>
<keyword evidence="10" id="KW-0007">Acetylation</keyword>
<dbReference type="GO" id="GO:0008757">
    <property type="term" value="F:S-adenosylmethionine-dependent methyltransferase activity"/>
    <property type="evidence" value="ECO:0007669"/>
    <property type="project" value="UniProtKB-ARBA"/>
</dbReference>
<dbReference type="InterPro" id="IPR019410">
    <property type="entry name" value="Methyltransf_16"/>
</dbReference>
<dbReference type="SMART" id="SM00249">
    <property type="entry name" value="PHD"/>
    <property type="match status" value="2"/>
</dbReference>
<reference evidence="20 21" key="1">
    <citation type="journal article" date="2019" name="Fungal Biol. Biotechnol.">
        <title>Draft genome sequence of fastidious pathogen Ceratobasidium theobromae, which causes vascular-streak dieback in Theobroma cacao.</title>
        <authorList>
            <person name="Ali S.S."/>
            <person name="Asman A."/>
            <person name="Shao J."/>
            <person name="Firmansyah A.P."/>
            <person name="Susilo A.W."/>
            <person name="Rosmana A."/>
            <person name="McMahon P."/>
            <person name="Junaid M."/>
            <person name="Guest D."/>
            <person name="Kheng T.Y."/>
            <person name="Meinhardt L.W."/>
            <person name="Bailey B.A."/>
        </authorList>
    </citation>
    <scope>NUCLEOTIDE SEQUENCE [LARGE SCALE GENOMIC DNA]</scope>
    <source>
        <strain evidence="20 21">CT2</strain>
    </source>
</reference>
<evidence type="ECO:0000256" key="4">
    <source>
        <dbReference type="ARBA" id="ARBA00022679"/>
    </source>
</evidence>
<feature type="region of interest" description="Disordered" evidence="16">
    <location>
        <begin position="615"/>
        <end position="634"/>
    </location>
</feature>
<evidence type="ECO:0000313" key="20">
    <source>
        <dbReference type="EMBL" id="KAB5592519.1"/>
    </source>
</evidence>
<evidence type="ECO:0000256" key="11">
    <source>
        <dbReference type="ARBA" id="ARBA00023015"/>
    </source>
</evidence>
<gene>
    <name evidence="20" type="ORF">CTheo_4051</name>
</gene>
<dbReference type="SUPFAM" id="SSF55729">
    <property type="entry name" value="Acyl-CoA N-acyltransferases (Nat)"/>
    <property type="match status" value="1"/>
</dbReference>
<evidence type="ECO:0000259" key="17">
    <source>
        <dbReference type="PROSITE" id="PS50016"/>
    </source>
</evidence>
<dbReference type="Gene3D" id="3.30.40.10">
    <property type="entry name" value="Zinc/RING finger domain, C3HC4 (zinc finger)"/>
    <property type="match status" value="1"/>
</dbReference>
<evidence type="ECO:0000259" key="19">
    <source>
        <dbReference type="PROSITE" id="PS51726"/>
    </source>
</evidence>